<comment type="caution">
    <text evidence="2">The sequence shown here is derived from an EMBL/GenBank/DDBJ whole genome shotgun (WGS) entry which is preliminary data.</text>
</comment>
<dbReference type="Proteomes" id="UP001501803">
    <property type="component" value="Unassembled WGS sequence"/>
</dbReference>
<accession>A0ABP7KKM3</accession>
<evidence type="ECO:0000256" key="1">
    <source>
        <dbReference type="SAM" id="MobiDB-lite"/>
    </source>
</evidence>
<gene>
    <name evidence="2" type="ORF">GCM10022381_23810</name>
</gene>
<evidence type="ECO:0000313" key="3">
    <source>
        <dbReference type="Proteomes" id="UP001501803"/>
    </source>
</evidence>
<evidence type="ECO:0000313" key="2">
    <source>
        <dbReference type="EMBL" id="GAA3880799.1"/>
    </source>
</evidence>
<reference evidence="3" key="1">
    <citation type="journal article" date="2019" name="Int. J. Syst. Evol. Microbiol.">
        <title>The Global Catalogue of Microorganisms (GCM) 10K type strain sequencing project: providing services to taxonomists for standard genome sequencing and annotation.</title>
        <authorList>
            <consortium name="The Broad Institute Genomics Platform"/>
            <consortium name="The Broad Institute Genome Sequencing Center for Infectious Disease"/>
            <person name="Wu L."/>
            <person name="Ma J."/>
        </authorList>
    </citation>
    <scope>NUCLEOTIDE SEQUENCE [LARGE SCALE GENOMIC DNA]</scope>
    <source>
        <strain evidence="3">JCM 17021</strain>
    </source>
</reference>
<protein>
    <submittedName>
        <fullName evidence="2">Uncharacterized protein</fullName>
    </submittedName>
</protein>
<keyword evidence="3" id="KW-1185">Reference proteome</keyword>
<feature type="region of interest" description="Disordered" evidence="1">
    <location>
        <begin position="1"/>
        <end position="43"/>
    </location>
</feature>
<proteinExistence type="predicted"/>
<organism evidence="2 3">
    <name type="scientific">Leifsonia kafniensis</name>
    <dbReference type="NCBI Taxonomy" id="475957"/>
    <lineage>
        <taxon>Bacteria</taxon>
        <taxon>Bacillati</taxon>
        <taxon>Actinomycetota</taxon>
        <taxon>Actinomycetes</taxon>
        <taxon>Micrococcales</taxon>
        <taxon>Microbacteriaceae</taxon>
        <taxon>Leifsonia</taxon>
    </lineage>
</organism>
<feature type="compositionally biased region" description="Low complexity" evidence="1">
    <location>
        <begin position="1"/>
        <end position="14"/>
    </location>
</feature>
<dbReference type="EMBL" id="BAABCN010000007">
    <property type="protein sequence ID" value="GAA3880799.1"/>
    <property type="molecule type" value="Genomic_DNA"/>
</dbReference>
<sequence length="83" mass="8871">MPLRALAPASAAAPDPRDGIVHGNGQPPDPRRGTRPARRQFGDRTIPVIERVGDPARDTPAGQIHSLVEEIGSPGLDKLDHRV</sequence>
<name>A0ABP7KKM3_9MICO</name>